<sequence>MEYQLLRQSWNQRDMTKIAFPTMLVSTGANAMFPGVTGAFGVSLSCTAAVTAFTTPLFLHHINLHLRVVISLTASVLGMIVCTLGRGSTGPVIGTCLAGFVYAFSTNAYLAIAAFYDPKTVRAFSSGSGFAVVFGPGVYIALMRGLNKDWRKTYLVCLPFLLVQVMIWWLLLSKEGRRAAERSRQETKSKQFQRDAESVSVEPSQETAGAPEASGFGPGKTRLGLFLKTILPVYVLPLVACTLLGIFALFGLAPIFQEKATFKNAPEGNLSYEISCRNPSTLQTAITSLQETYKTSNSSLQISEQSLALRIQGTQADVSDPKIWKFAFASRKKEATDGWQTPDILINSAGVTHSSLLMAMKEEAIHDIIDVNLKGTIFACQAVSKAMIRSKRGRSEAQTRKNLSIINISSLLATHGGRGSSVYSASKAGVLGLTRALAAELGPLGIRVNAIVPGYVETDMTKAMDLTARSNALEKIPLKRFGTVDEIAKAALFLAKNEYANNCVINLDGGLSAAM</sequence>
<accession>A0A8H3YMJ1</accession>
<gene>
    <name evidence="11" type="ORF">BLS_009701</name>
</gene>
<protein>
    <submittedName>
        <fullName evidence="11">Uncharacterized protein</fullName>
    </submittedName>
</protein>
<name>A0A8H3YMJ1_VENIN</name>
<dbReference type="Pfam" id="PF13561">
    <property type="entry name" value="adh_short_C2"/>
    <property type="match status" value="1"/>
</dbReference>
<dbReference type="GO" id="GO:0048038">
    <property type="term" value="F:quinone binding"/>
    <property type="evidence" value="ECO:0007669"/>
    <property type="project" value="TreeGrafter"/>
</dbReference>
<reference evidence="11 12" key="1">
    <citation type="submission" date="2019-11" db="EMBL/GenBank/DDBJ databases">
        <title>Venturia inaequalis Genome Resource.</title>
        <authorList>
            <person name="Lichtner F.J."/>
        </authorList>
    </citation>
    <scope>NUCLEOTIDE SEQUENCE [LARGE SCALE GENOMIC DNA]</scope>
    <source>
        <strain evidence="11">Bline_iso_100314</strain>
    </source>
</reference>
<comment type="caution">
    <text evidence="11">The sequence shown here is derived from an EMBL/GenBank/DDBJ whole genome shotgun (WGS) entry which is preliminary data.</text>
</comment>
<evidence type="ECO:0000256" key="5">
    <source>
        <dbReference type="ARBA" id="ARBA00022857"/>
    </source>
</evidence>
<keyword evidence="5" id="KW-0521">NADP</keyword>
<comment type="subcellular location">
    <subcellularLocation>
        <location evidence="1">Endomembrane system</location>
        <topology evidence="1">Multi-pass membrane protein</topology>
    </subcellularLocation>
</comment>
<feature type="transmembrane region" description="Helical" evidence="10">
    <location>
        <begin position="153"/>
        <end position="172"/>
    </location>
</feature>
<evidence type="ECO:0000256" key="6">
    <source>
        <dbReference type="ARBA" id="ARBA00022989"/>
    </source>
</evidence>
<dbReference type="GO" id="GO:0006633">
    <property type="term" value="P:fatty acid biosynthetic process"/>
    <property type="evidence" value="ECO:0007669"/>
    <property type="project" value="TreeGrafter"/>
</dbReference>
<feature type="compositionally biased region" description="Basic and acidic residues" evidence="9">
    <location>
        <begin position="182"/>
        <end position="197"/>
    </location>
</feature>
<comment type="similarity">
    <text evidence="3">Belongs to the battenin family.</text>
</comment>
<dbReference type="PRINTS" id="PR00080">
    <property type="entry name" value="SDRFAMILY"/>
</dbReference>
<evidence type="ECO:0000313" key="11">
    <source>
        <dbReference type="EMBL" id="KAE9963086.1"/>
    </source>
</evidence>
<evidence type="ECO:0000256" key="9">
    <source>
        <dbReference type="SAM" id="MobiDB-lite"/>
    </source>
</evidence>
<dbReference type="Pfam" id="PF02487">
    <property type="entry name" value="CLN3"/>
    <property type="match status" value="1"/>
</dbReference>
<dbReference type="Gene3D" id="3.40.50.720">
    <property type="entry name" value="NAD(P)-binding Rossmann-like Domain"/>
    <property type="match status" value="1"/>
</dbReference>
<feature type="transmembrane region" description="Helical" evidence="10">
    <location>
        <begin position="92"/>
        <end position="116"/>
    </location>
</feature>
<dbReference type="SUPFAM" id="SSF51735">
    <property type="entry name" value="NAD(P)-binding Rossmann-fold domains"/>
    <property type="match status" value="1"/>
</dbReference>
<dbReference type="PROSITE" id="PS00061">
    <property type="entry name" value="ADH_SHORT"/>
    <property type="match status" value="1"/>
</dbReference>
<keyword evidence="6 10" id="KW-1133">Transmembrane helix</keyword>
<dbReference type="InterPro" id="IPR002347">
    <property type="entry name" value="SDR_fam"/>
</dbReference>
<evidence type="ECO:0000256" key="1">
    <source>
        <dbReference type="ARBA" id="ARBA00004127"/>
    </source>
</evidence>
<dbReference type="PANTHER" id="PTHR42760:SF133">
    <property type="entry name" value="3-OXOACYL-[ACYL-CARRIER-PROTEIN] REDUCTASE"/>
    <property type="match status" value="1"/>
</dbReference>
<dbReference type="GO" id="GO:0016616">
    <property type="term" value="F:oxidoreductase activity, acting on the CH-OH group of donors, NAD or NADP as acceptor"/>
    <property type="evidence" value="ECO:0007669"/>
    <property type="project" value="TreeGrafter"/>
</dbReference>
<dbReference type="SUPFAM" id="SSF103473">
    <property type="entry name" value="MFS general substrate transporter"/>
    <property type="match status" value="1"/>
</dbReference>
<keyword evidence="7" id="KW-0560">Oxidoreductase</keyword>
<dbReference type="InterPro" id="IPR020904">
    <property type="entry name" value="Sc_DH/Rdtase_CS"/>
</dbReference>
<feature type="region of interest" description="Disordered" evidence="9">
    <location>
        <begin position="182"/>
        <end position="215"/>
    </location>
</feature>
<feature type="transmembrane region" description="Helical" evidence="10">
    <location>
        <begin position="230"/>
        <end position="256"/>
    </location>
</feature>
<feature type="transmembrane region" description="Helical" evidence="10">
    <location>
        <begin position="123"/>
        <end position="141"/>
    </location>
</feature>
<dbReference type="GO" id="GO:0016020">
    <property type="term" value="C:membrane"/>
    <property type="evidence" value="ECO:0007669"/>
    <property type="project" value="InterPro"/>
</dbReference>
<dbReference type="InterPro" id="IPR036291">
    <property type="entry name" value="NAD(P)-bd_dom_sf"/>
</dbReference>
<dbReference type="PANTHER" id="PTHR42760">
    <property type="entry name" value="SHORT-CHAIN DEHYDROGENASES/REDUCTASES FAMILY MEMBER"/>
    <property type="match status" value="1"/>
</dbReference>
<keyword evidence="8 10" id="KW-0472">Membrane</keyword>
<organism evidence="11 12">
    <name type="scientific">Venturia inaequalis</name>
    <name type="common">Apple scab fungus</name>
    <dbReference type="NCBI Taxonomy" id="5025"/>
    <lineage>
        <taxon>Eukaryota</taxon>
        <taxon>Fungi</taxon>
        <taxon>Dikarya</taxon>
        <taxon>Ascomycota</taxon>
        <taxon>Pezizomycotina</taxon>
        <taxon>Dothideomycetes</taxon>
        <taxon>Pleosporomycetidae</taxon>
        <taxon>Venturiales</taxon>
        <taxon>Venturiaceae</taxon>
        <taxon>Venturia</taxon>
    </lineage>
</organism>
<feature type="transmembrane region" description="Helical" evidence="10">
    <location>
        <begin position="31"/>
        <end position="59"/>
    </location>
</feature>
<dbReference type="Proteomes" id="UP000433883">
    <property type="component" value="Unassembled WGS sequence"/>
</dbReference>
<dbReference type="InterPro" id="IPR003492">
    <property type="entry name" value="Battenin_disease_Cln3"/>
</dbReference>
<dbReference type="PRINTS" id="PR00081">
    <property type="entry name" value="GDHRDH"/>
</dbReference>
<dbReference type="AlphaFoldDB" id="A0A8H3YMJ1"/>
<dbReference type="InterPro" id="IPR036259">
    <property type="entry name" value="MFS_trans_sf"/>
</dbReference>
<evidence type="ECO:0000313" key="12">
    <source>
        <dbReference type="Proteomes" id="UP000433883"/>
    </source>
</evidence>
<evidence type="ECO:0000256" key="10">
    <source>
        <dbReference type="SAM" id="Phobius"/>
    </source>
</evidence>
<evidence type="ECO:0000256" key="3">
    <source>
        <dbReference type="ARBA" id="ARBA00007467"/>
    </source>
</evidence>
<dbReference type="EMBL" id="WNWQ01000905">
    <property type="protein sequence ID" value="KAE9963086.1"/>
    <property type="molecule type" value="Genomic_DNA"/>
</dbReference>
<keyword evidence="4 10" id="KW-0812">Transmembrane</keyword>
<evidence type="ECO:0000256" key="7">
    <source>
        <dbReference type="ARBA" id="ARBA00023002"/>
    </source>
</evidence>
<feature type="transmembrane region" description="Helical" evidence="10">
    <location>
        <begin position="66"/>
        <end position="86"/>
    </location>
</feature>
<proteinExistence type="inferred from homology"/>
<dbReference type="Gene3D" id="1.20.1250.20">
    <property type="entry name" value="MFS general substrate transporter like domains"/>
    <property type="match status" value="1"/>
</dbReference>
<dbReference type="GO" id="GO:0005773">
    <property type="term" value="C:vacuole"/>
    <property type="evidence" value="ECO:0007669"/>
    <property type="project" value="UniProtKB-ARBA"/>
</dbReference>
<dbReference type="GO" id="GO:0012505">
    <property type="term" value="C:endomembrane system"/>
    <property type="evidence" value="ECO:0007669"/>
    <property type="project" value="UniProtKB-SubCell"/>
</dbReference>
<comment type="similarity">
    <text evidence="2">Belongs to the short-chain dehydrogenases/reductases (SDR) family.</text>
</comment>
<evidence type="ECO:0000256" key="8">
    <source>
        <dbReference type="ARBA" id="ARBA00023136"/>
    </source>
</evidence>
<evidence type="ECO:0000256" key="2">
    <source>
        <dbReference type="ARBA" id="ARBA00006484"/>
    </source>
</evidence>
<evidence type="ECO:0000256" key="4">
    <source>
        <dbReference type="ARBA" id="ARBA00022692"/>
    </source>
</evidence>